<sequence>MSDSLQDGSNTSSGARSNSQLLHVPTSTFEADLALKTDTPPKDGPGQEGPLRESGGSEQARDREGEEHTMPLISGRDPGTPEGMSPASSDAIDKHGNSSNRSSPSKEIIASKGSDDSMNSSVFGTIARIFTPSSEEDSFAANTEKDESVGPILPSIEVDDSDDSEKGKWEIFNPDIVWQQPDRREYERFSSPSPSPEPSGSKSPASQVTVISLNREESQSPEPLIEAPLFCQLPEEGDDPKLVAGSEHFNSVFLGSLARFPNPLDRRHHQRQMPEERVQFQADLLAALGHDNVSDATREDMRQKEEALVDWACYVDEEHGASGEPVPFETWRRLRDEQRKGENTALAREMAAISKWRETLAERDEKIRQLLSELRENGSENEKVLKMEAEKAWLERQLKSAQAAYNNLQEKQREYSKTRDDLLDQLQEAKAKAVRAEKTHKAALIELEKRLESDDARGKRAQSQEQLEAAKRISELEKQLADKQEDLLQIEINATRKARIGAAAQAALEEKVEFMSDKIRTLERSNDTPNATRGESSTEDKERIAELEQMLAKYEREKETATTTSKTQLRDVTEQLAASERQIRKLRASGGSRLKTPDGRTILLRNYPSLLSSLIPKRMSDENSGEEGFLPKRDELTEAFFDLKERQNSILRRLLDDEWLAVNPEWDPVLEVDTLIDSLTELESSDAPHFSTSIAALELIKAAIMAKAGQMNEDFHDALKKVADKNKGDPDFLSGLALRLETFALRQNPPL</sequence>
<feature type="region of interest" description="Disordered" evidence="1">
    <location>
        <begin position="1"/>
        <end position="223"/>
    </location>
</feature>
<dbReference type="AlphaFoldDB" id="A0AA38RTS3"/>
<proteinExistence type="predicted"/>
<evidence type="ECO:0000313" key="3">
    <source>
        <dbReference type="Proteomes" id="UP001174694"/>
    </source>
</evidence>
<feature type="compositionally biased region" description="Polar residues" evidence="1">
    <location>
        <begin position="1"/>
        <end position="29"/>
    </location>
</feature>
<reference evidence="2" key="1">
    <citation type="submission" date="2022-07" db="EMBL/GenBank/DDBJ databases">
        <title>Fungi with potential for degradation of polypropylene.</title>
        <authorList>
            <person name="Gostincar C."/>
        </authorList>
    </citation>
    <scope>NUCLEOTIDE SEQUENCE</scope>
    <source>
        <strain evidence="2">EXF-13308</strain>
    </source>
</reference>
<evidence type="ECO:0000256" key="1">
    <source>
        <dbReference type="SAM" id="MobiDB-lite"/>
    </source>
</evidence>
<comment type="caution">
    <text evidence="2">The sequence shown here is derived from an EMBL/GenBank/DDBJ whole genome shotgun (WGS) entry which is preliminary data.</text>
</comment>
<keyword evidence="3" id="KW-1185">Reference proteome</keyword>
<evidence type="ECO:0000313" key="2">
    <source>
        <dbReference type="EMBL" id="KAJ9156613.1"/>
    </source>
</evidence>
<dbReference type="EMBL" id="JANBVO010000002">
    <property type="protein sequence ID" value="KAJ9156613.1"/>
    <property type="molecule type" value="Genomic_DNA"/>
</dbReference>
<name>A0AA38RTS3_9PEZI</name>
<feature type="compositionally biased region" description="Basic and acidic residues" evidence="1">
    <location>
        <begin position="59"/>
        <end position="69"/>
    </location>
</feature>
<protein>
    <submittedName>
        <fullName evidence="2">Uncharacterized protein</fullName>
    </submittedName>
</protein>
<feature type="region of interest" description="Disordered" evidence="1">
    <location>
        <begin position="519"/>
        <end position="542"/>
    </location>
</feature>
<dbReference type="Proteomes" id="UP001174694">
    <property type="component" value="Unassembled WGS sequence"/>
</dbReference>
<gene>
    <name evidence="2" type="ORF">NKR23_g913</name>
</gene>
<accession>A0AA38RTS3</accession>
<organism evidence="2 3">
    <name type="scientific">Pleurostoma richardsiae</name>
    <dbReference type="NCBI Taxonomy" id="41990"/>
    <lineage>
        <taxon>Eukaryota</taxon>
        <taxon>Fungi</taxon>
        <taxon>Dikarya</taxon>
        <taxon>Ascomycota</taxon>
        <taxon>Pezizomycotina</taxon>
        <taxon>Sordariomycetes</taxon>
        <taxon>Sordariomycetidae</taxon>
        <taxon>Calosphaeriales</taxon>
        <taxon>Pleurostomataceae</taxon>
        <taxon>Pleurostoma</taxon>
    </lineage>
</organism>